<dbReference type="WBParaSite" id="scaffold2591_cov214.g5105">
    <property type="protein sequence ID" value="scaffold2591_cov214.g5105"/>
    <property type="gene ID" value="scaffold2591_cov214.g5105"/>
</dbReference>
<dbReference type="AlphaFoldDB" id="A0A915M1B6"/>
<dbReference type="InterPro" id="IPR045263">
    <property type="entry name" value="GLUT"/>
</dbReference>
<evidence type="ECO:0000256" key="1">
    <source>
        <dbReference type="ARBA" id="ARBA00004370"/>
    </source>
</evidence>
<evidence type="ECO:0000313" key="7">
    <source>
        <dbReference type="Proteomes" id="UP000887561"/>
    </source>
</evidence>
<accession>A0A915M1B6</accession>
<evidence type="ECO:0000313" key="8">
    <source>
        <dbReference type="WBParaSite" id="scaffold2591_cov214.g5105"/>
    </source>
</evidence>
<dbReference type="GO" id="GO:0016020">
    <property type="term" value="C:membrane"/>
    <property type="evidence" value="ECO:0007669"/>
    <property type="project" value="UniProtKB-SubCell"/>
</dbReference>
<feature type="transmembrane region" description="Helical" evidence="6">
    <location>
        <begin position="165"/>
        <end position="187"/>
    </location>
</feature>
<dbReference type="SUPFAM" id="SSF103473">
    <property type="entry name" value="MFS general substrate transporter"/>
    <property type="match status" value="1"/>
</dbReference>
<dbReference type="InterPro" id="IPR036259">
    <property type="entry name" value="MFS_trans_sf"/>
</dbReference>
<comment type="subcellular location">
    <subcellularLocation>
        <location evidence="1">Membrane</location>
    </subcellularLocation>
</comment>
<keyword evidence="7" id="KW-1185">Reference proteome</keyword>
<keyword evidence="5 6" id="KW-0472">Membrane</keyword>
<dbReference type="Gene3D" id="1.20.1250.20">
    <property type="entry name" value="MFS general substrate transporter like domains"/>
    <property type="match status" value="2"/>
</dbReference>
<dbReference type="PANTHER" id="PTHR23503:SF8">
    <property type="entry name" value="FACILITATED GLUCOSE TRANSPORTER PROTEIN 1"/>
    <property type="match status" value="1"/>
</dbReference>
<keyword evidence="3 6" id="KW-0812">Transmembrane</keyword>
<dbReference type="Proteomes" id="UP000887561">
    <property type="component" value="Unplaced"/>
</dbReference>
<name>A0A915M1B6_MELJA</name>
<organism evidence="7 8">
    <name type="scientific">Meloidogyne javanica</name>
    <name type="common">Root-knot nematode worm</name>
    <dbReference type="NCBI Taxonomy" id="6303"/>
    <lineage>
        <taxon>Eukaryota</taxon>
        <taxon>Metazoa</taxon>
        <taxon>Ecdysozoa</taxon>
        <taxon>Nematoda</taxon>
        <taxon>Chromadorea</taxon>
        <taxon>Rhabditida</taxon>
        <taxon>Tylenchina</taxon>
        <taxon>Tylenchomorpha</taxon>
        <taxon>Tylenchoidea</taxon>
        <taxon>Meloidogynidae</taxon>
        <taxon>Meloidogyninae</taxon>
        <taxon>Meloidogyne</taxon>
        <taxon>Meloidogyne incognita group</taxon>
    </lineage>
</organism>
<feature type="transmembrane region" description="Helical" evidence="6">
    <location>
        <begin position="194"/>
        <end position="216"/>
    </location>
</feature>
<protein>
    <submittedName>
        <fullName evidence="8">Major facilitator superfamily (MFS) profile domain-containing protein</fullName>
    </submittedName>
</protein>
<sequence>MAFSLIAQEWVTDVTLFVVEEYHLDHDHTLEGINKLQIFYYPTYNIYLKAHNIREFFNYSYTPTPNSNSEILNSLREDLKSYFEIANDYQLIQILSLQQYQEGRWTCHLFGAVLSASIGSFEFGYNIGCINMPADLIKEWFAASYNKGLAIHEKRMTADVMETEWSIAVSIFAIGGIAGGFSCGYFADKLGRKTALLMNNVVALVATGFFVFAKLFDVPAILQLSTLMLCPESPKYTIKVGDNHFQAQQDLIKLRGHTNVQDELKLISNEAKSAKTEEGSFASLFGSYQCWPLALSIFLIVAQQLSGINYRENLKEINFLFSL</sequence>
<dbReference type="InterPro" id="IPR005828">
    <property type="entry name" value="MFS_sugar_transport-like"/>
</dbReference>
<keyword evidence="4 6" id="KW-1133">Transmembrane helix</keyword>
<reference evidence="8" key="1">
    <citation type="submission" date="2022-11" db="UniProtKB">
        <authorList>
            <consortium name="WormBaseParasite"/>
        </authorList>
    </citation>
    <scope>IDENTIFICATION</scope>
</reference>
<evidence type="ECO:0000256" key="3">
    <source>
        <dbReference type="ARBA" id="ARBA00022692"/>
    </source>
</evidence>
<dbReference type="GO" id="GO:0015149">
    <property type="term" value="F:hexose transmembrane transporter activity"/>
    <property type="evidence" value="ECO:0007669"/>
    <property type="project" value="TreeGrafter"/>
</dbReference>
<evidence type="ECO:0000256" key="2">
    <source>
        <dbReference type="ARBA" id="ARBA00022448"/>
    </source>
</evidence>
<proteinExistence type="predicted"/>
<dbReference type="PANTHER" id="PTHR23503">
    <property type="entry name" value="SOLUTE CARRIER FAMILY 2"/>
    <property type="match status" value="1"/>
</dbReference>
<evidence type="ECO:0000256" key="4">
    <source>
        <dbReference type="ARBA" id="ARBA00022989"/>
    </source>
</evidence>
<keyword evidence="2" id="KW-0813">Transport</keyword>
<evidence type="ECO:0000256" key="5">
    <source>
        <dbReference type="ARBA" id="ARBA00023136"/>
    </source>
</evidence>
<dbReference type="Pfam" id="PF00083">
    <property type="entry name" value="Sugar_tr"/>
    <property type="match status" value="2"/>
</dbReference>
<evidence type="ECO:0000256" key="6">
    <source>
        <dbReference type="SAM" id="Phobius"/>
    </source>
</evidence>